<organism evidence="1">
    <name type="scientific">marine sediment metagenome</name>
    <dbReference type="NCBI Taxonomy" id="412755"/>
    <lineage>
        <taxon>unclassified sequences</taxon>
        <taxon>metagenomes</taxon>
        <taxon>ecological metagenomes</taxon>
    </lineage>
</organism>
<name>X1CPQ0_9ZZZZ</name>
<gene>
    <name evidence="1" type="ORF">S01H4_53981</name>
</gene>
<feature type="non-terminal residue" evidence="1">
    <location>
        <position position="51"/>
    </location>
</feature>
<protein>
    <submittedName>
        <fullName evidence="1">Uncharacterized protein</fullName>
    </submittedName>
</protein>
<proteinExistence type="predicted"/>
<dbReference type="EMBL" id="BART01031014">
    <property type="protein sequence ID" value="GAH09777.1"/>
    <property type="molecule type" value="Genomic_DNA"/>
</dbReference>
<reference evidence="1" key="1">
    <citation type="journal article" date="2014" name="Front. Microbiol.">
        <title>High frequency of phylogenetically diverse reductive dehalogenase-homologous genes in deep subseafloor sedimentary metagenomes.</title>
        <authorList>
            <person name="Kawai M."/>
            <person name="Futagami T."/>
            <person name="Toyoda A."/>
            <person name="Takaki Y."/>
            <person name="Nishi S."/>
            <person name="Hori S."/>
            <person name="Arai W."/>
            <person name="Tsubouchi T."/>
            <person name="Morono Y."/>
            <person name="Uchiyama I."/>
            <person name="Ito T."/>
            <person name="Fujiyama A."/>
            <person name="Inagaki F."/>
            <person name="Takami H."/>
        </authorList>
    </citation>
    <scope>NUCLEOTIDE SEQUENCE</scope>
    <source>
        <strain evidence="1">Expedition CK06-06</strain>
    </source>
</reference>
<dbReference type="AlphaFoldDB" id="X1CPQ0"/>
<sequence>MVASLTRGVFECPDSHRSVGDIEHHEECIRHDEHILSILYRMQSILNYTNP</sequence>
<comment type="caution">
    <text evidence="1">The sequence shown here is derived from an EMBL/GenBank/DDBJ whole genome shotgun (WGS) entry which is preliminary data.</text>
</comment>
<accession>X1CPQ0</accession>
<evidence type="ECO:0000313" key="1">
    <source>
        <dbReference type="EMBL" id="GAH09777.1"/>
    </source>
</evidence>